<keyword evidence="1" id="KW-0472">Membrane</keyword>
<gene>
    <name evidence="3" type="ORF">BECKLFY1418C_GA0070996_100837</name>
</gene>
<dbReference type="SUPFAM" id="SSF47413">
    <property type="entry name" value="lambda repressor-like DNA-binding domains"/>
    <property type="match status" value="1"/>
</dbReference>
<keyword evidence="1" id="KW-1133">Transmembrane helix</keyword>
<sequence length="359" mass="40229">MGNHYRSMTTHLPDDPAIPVDEEDKTLGEQLREARYARNLTINDIASCLRLSPDTIRSLEEDNYDKLPGPVFIRGYLSAYARLLRIAPSRILDAFDRRNLAPPPLTRDVANQFQGGGNHILMRITTYLIILGLVILVFSWWRTTIRPSDYAAYEEFDVSLEHPSEEPITEVGHEEMDVASHDHASSSSRGAEFPAVDVERDGPIGAPVREALVLDEFQGDRDEAVIASVPSSNGDLPEPAFADALSTLEKNTYSMTREVTTSTETRTSPPAPQEDRLAIYLKGNSWIEIYDGLGKKLFYQLGVSGQTYEFLGRAPFRVILGFAHAAKVIYNGEPFDHTPYIHKEIAEFQVGNMDFDLPR</sequence>
<feature type="transmembrane region" description="Helical" evidence="1">
    <location>
        <begin position="120"/>
        <end position="141"/>
    </location>
</feature>
<dbReference type="InterPro" id="IPR025194">
    <property type="entry name" value="RodZ-like_C"/>
</dbReference>
<dbReference type="PANTHER" id="PTHR34475:SF1">
    <property type="entry name" value="CYTOSKELETON PROTEIN RODZ"/>
    <property type="match status" value="1"/>
</dbReference>
<feature type="domain" description="Cytoskeleton protein RodZ-like C-terminal" evidence="2">
    <location>
        <begin position="281"/>
        <end position="348"/>
    </location>
</feature>
<dbReference type="PANTHER" id="PTHR34475">
    <property type="match status" value="1"/>
</dbReference>
<dbReference type="Pfam" id="PF13464">
    <property type="entry name" value="RodZ_C"/>
    <property type="match status" value="1"/>
</dbReference>
<dbReference type="AlphaFoldDB" id="A0A450WBM9"/>
<evidence type="ECO:0000256" key="1">
    <source>
        <dbReference type="SAM" id="Phobius"/>
    </source>
</evidence>
<dbReference type="InterPro" id="IPR050400">
    <property type="entry name" value="Bact_Cytoskel_RodZ"/>
</dbReference>
<dbReference type="CDD" id="cd00093">
    <property type="entry name" value="HTH_XRE"/>
    <property type="match status" value="1"/>
</dbReference>
<protein>
    <submittedName>
        <fullName evidence="3">Cytoskeleton protein RodZ</fullName>
    </submittedName>
</protein>
<dbReference type="Gene3D" id="1.10.260.40">
    <property type="entry name" value="lambda repressor-like DNA-binding domains"/>
    <property type="match status" value="1"/>
</dbReference>
<evidence type="ECO:0000313" key="3">
    <source>
        <dbReference type="EMBL" id="VFK14437.1"/>
    </source>
</evidence>
<evidence type="ECO:0000259" key="2">
    <source>
        <dbReference type="Pfam" id="PF13464"/>
    </source>
</evidence>
<name>A0A450WBM9_9GAMM</name>
<dbReference type="Pfam" id="PF13413">
    <property type="entry name" value="HTH_25"/>
    <property type="match status" value="1"/>
</dbReference>
<organism evidence="3">
    <name type="scientific">Candidatus Kentrum sp. LFY</name>
    <dbReference type="NCBI Taxonomy" id="2126342"/>
    <lineage>
        <taxon>Bacteria</taxon>
        <taxon>Pseudomonadati</taxon>
        <taxon>Pseudomonadota</taxon>
        <taxon>Gammaproteobacteria</taxon>
        <taxon>Candidatus Kentrum</taxon>
    </lineage>
</organism>
<keyword evidence="1" id="KW-0812">Transmembrane</keyword>
<dbReference type="EMBL" id="CAADFN010000008">
    <property type="protein sequence ID" value="VFK14437.1"/>
    <property type="molecule type" value="Genomic_DNA"/>
</dbReference>
<dbReference type="GO" id="GO:0003677">
    <property type="term" value="F:DNA binding"/>
    <property type="evidence" value="ECO:0007669"/>
    <property type="project" value="InterPro"/>
</dbReference>
<proteinExistence type="predicted"/>
<reference evidence="3" key="1">
    <citation type="submission" date="2019-02" db="EMBL/GenBank/DDBJ databases">
        <authorList>
            <person name="Gruber-Vodicka R. H."/>
            <person name="Seah K. B. B."/>
        </authorList>
    </citation>
    <scope>NUCLEOTIDE SEQUENCE</scope>
    <source>
        <strain evidence="3">BECK_BY7</strain>
    </source>
</reference>
<dbReference type="InterPro" id="IPR001387">
    <property type="entry name" value="Cro/C1-type_HTH"/>
</dbReference>
<accession>A0A450WBM9</accession>
<dbReference type="InterPro" id="IPR010982">
    <property type="entry name" value="Lambda_DNA-bd_dom_sf"/>
</dbReference>